<protein>
    <recommendedName>
        <fullName evidence="2">ATPase AAA-type core domain-containing protein</fullName>
    </recommendedName>
</protein>
<dbReference type="GO" id="GO:0005524">
    <property type="term" value="F:ATP binding"/>
    <property type="evidence" value="ECO:0007669"/>
    <property type="project" value="InterPro"/>
</dbReference>
<evidence type="ECO:0000256" key="1">
    <source>
        <dbReference type="SAM" id="MobiDB-lite"/>
    </source>
</evidence>
<dbReference type="InterPro" id="IPR003959">
    <property type="entry name" value="ATPase_AAA_core"/>
</dbReference>
<sequence>MGAYARRGRTKPLRRPQPGRRLPGKCPVRESGGAAHDGVSRNPCKRLNRMLIELAVANYRSIKGEQRLSLVAGRDKNLREANTFQPEPGGGGAKKNPRLLRSAGLYGPNASGKTNLIRALATMRRMVSGSGAGTDRLPVEPFLLDAATRAQPTLFEVMVRVAGVRYQYGFSATAKRIHDEWLFAFPKGRAQRRFEREFFPGEDREEFTFGEKLTGDKAIWRRATRPDALFLSTAVGLNSRQLQPLFDWFKDGLGVVGVDGGPPARSLEWCQDDHNGDNKQRILKFLQAADFAIADLQVEEVEEAPGFPPDLPPGDLPPLPRQFFHQLAFQIKGIQGRKLFVVHRANDGIPVRLSLALESDGTQKMFHLAAPWLDALDHGRVLFVDGLHDNLHPLLAQFLVRLFHSEETNPKGAQLIFTTHETSILSDEYLRRDQIWFLERDENQASRLYSLEDFKLREGVKNPERAYRNGRYGALPFPRDFFDTSGVRYG</sequence>
<dbReference type="GO" id="GO:0016887">
    <property type="term" value="F:ATP hydrolysis activity"/>
    <property type="evidence" value="ECO:0007669"/>
    <property type="project" value="InterPro"/>
</dbReference>
<dbReference type="EMBL" id="CAADFJ010000017">
    <property type="protein sequence ID" value="VFJ97935.1"/>
    <property type="molecule type" value="Genomic_DNA"/>
</dbReference>
<proteinExistence type="predicted"/>
<dbReference type="Pfam" id="PF13304">
    <property type="entry name" value="AAA_21"/>
    <property type="match status" value="1"/>
</dbReference>
<dbReference type="AlphaFoldDB" id="A0A450UCH0"/>
<feature type="domain" description="ATPase AAA-type core" evidence="2">
    <location>
        <begin position="103"/>
        <end position="426"/>
    </location>
</feature>
<dbReference type="InterPro" id="IPR027417">
    <property type="entry name" value="P-loop_NTPase"/>
</dbReference>
<feature type="compositionally biased region" description="Basic residues" evidence="1">
    <location>
        <begin position="1"/>
        <end position="18"/>
    </location>
</feature>
<reference evidence="3" key="1">
    <citation type="submission" date="2019-02" db="EMBL/GenBank/DDBJ databases">
        <authorList>
            <person name="Gruber-Vodicka R. H."/>
            <person name="Seah K. B. B."/>
        </authorList>
    </citation>
    <scope>NUCLEOTIDE SEQUENCE</scope>
    <source>
        <strain evidence="5">BECK_SA2B12</strain>
        <strain evidence="3">BECK_SA2B15</strain>
        <strain evidence="4">BECK_SA2B20</strain>
    </source>
</reference>
<dbReference type="PANTHER" id="PTHR40396">
    <property type="entry name" value="ATPASE-LIKE PROTEIN"/>
    <property type="match status" value="1"/>
</dbReference>
<dbReference type="EMBL" id="CAADFI010000012">
    <property type="protein sequence ID" value="VFJ90924.1"/>
    <property type="molecule type" value="Genomic_DNA"/>
</dbReference>
<evidence type="ECO:0000313" key="3">
    <source>
        <dbReference type="EMBL" id="VFJ89916.1"/>
    </source>
</evidence>
<evidence type="ECO:0000259" key="2">
    <source>
        <dbReference type="Pfam" id="PF13304"/>
    </source>
</evidence>
<organism evidence="3">
    <name type="scientific">Candidatus Kentrum eta</name>
    <dbReference type="NCBI Taxonomy" id="2126337"/>
    <lineage>
        <taxon>Bacteria</taxon>
        <taxon>Pseudomonadati</taxon>
        <taxon>Pseudomonadota</taxon>
        <taxon>Gammaproteobacteria</taxon>
        <taxon>Candidatus Kentrum</taxon>
    </lineage>
</organism>
<accession>A0A450UCH0</accession>
<evidence type="ECO:0000313" key="5">
    <source>
        <dbReference type="EMBL" id="VFJ97935.1"/>
    </source>
</evidence>
<evidence type="ECO:0000313" key="4">
    <source>
        <dbReference type="EMBL" id="VFJ90924.1"/>
    </source>
</evidence>
<dbReference type="PANTHER" id="PTHR40396:SF1">
    <property type="entry name" value="ATPASE AAA-TYPE CORE DOMAIN-CONTAINING PROTEIN"/>
    <property type="match status" value="1"/>
</dbReference>
<name>A0A450UCH0_9GAMM</name>
<feature type="region of interest" description="Disordered" evidence="1">
    <location>
        <begin position="1"/>
        <end position="41"/>
    </location>
</feature>
<dbReference type="SUPFAM" id="SSF52540">
    <property type="entry name" value="P-loop containing nucleoside triphosphate hydrolases"/>
    <property type="match status" value="1"/>
</dbReference>
<dbReference type="EMBL" id="CAADFG010000018">
    <property type="protein sequence ID" value="VFJ89916.1"/>
    <property type="molecule type" value="Genomic_DNA"/>
</dbReference>
<gene>
    <name evidence="3" type="ORF">BECKH772A_GA0070896_1001819</name>
    <name evidence="4" type="ORF">BECKH772B_GA0070898_1001223</name>
    <name evidence="5" type="ORF">BECKH772C_GA0070978_1001719</name>
</gene>